<feature type="transmembrane region" description="Helical" evidence="1">
    <location>
        <begin position="503"/>
        <end position="519"/>
    </location>
</feature>
<feature type="transmembrane region" description="Helical" evidence="1">
    <location>
        <begin position="253"/>
        <end position="274"/>
    </location>
</feature>
<dbReference type="Proteomes" id="UP001497602">
    <property type="component" value="Unassembled WGS sequence"/>
</dbReference>
<evidence type="ECO:0000313" key="3">
    <source>
        <dbReference type="Proteomes" id="UP001497602"/>
    </source>
</evidence>
<feature type="transmembrane region" description="Helical" evidence="1">
    <location>
        <begin position="210"/>
        <end position="233"/>
    </location>
</feature>
<feature type="transmembrane region" description="Helical" evidence="1">
    <location>
        <begin position="7"/>
        <end position="31"/>
    </location>
</feature>
<organism evidence="2 3">
    <name type="scientific">Tenacibaculum vairaonense</name>
    <dbReference type="NCBI Taxonomy" id="3137860"/>
    <lineage>
        <taxon>Bacteria</taxon>
        <taxon>Pseudomonadati</taxon>
        <taxon>Bacteroidota</taxon>
        <taxon>Flavobacteriia</taxon>
        <taxon>Flavobacteriales</taxon>
        <taxon>Flavobacteriaceae</taxon>
        <taxon>Tenacibaculum</taxon>
    </lineage>
</organism>
<feature type="transmembrane region" description="Helical" evidence="1">
    <location>
        <begin position="72"/>
        <end position="91"/>
    </location>
</feature>
<protein>
    <submittedName>
        <fullName evidence="2">DUF2723 domain-containing protein</fullName>
    </submittedName>
</protein>
<evidence type="ECO:0000313" key="2">
    <source>
        <dbReference type="EMBL" id="CAL2107713.1"/>
    </source>
</evidence>
<feature type="transmembrane region" description="Helical" evidence="1">
    <location>
        <begin position="526"/>
        <end position="546"/>
    </location>
</feature>
<dbReference type="RefSeq" id="WP_348739306.1">
    <property type="nucleotide sequence ID" value="NZ_CAXJRC010000041.1"/>
</dbReference>
<sequence>MKKMEQIIGWLLFVIVLVVYGLTMAPTISFWDSAEFVSSNYKLQVTHPPGAPLYMLISNVLISWFPAENIAFLSNFISGFFGALTVTIVYFLTKNLAYTSLTKPLDKYSRWLPSISGIVSGLTLAFIHSFWVASTETEVYTLSFFFLVCVWYIVILWKQTTNQKKELQLLLFAALLLGLSAGVHLINLSVVIPLSILFVTKKYKLSIKSLVIGLMAGVVLFLLIYGFVIQGFLKGVLHLDIYLVNELNFKVNTGLICLYIFLIILLLFAFGIGIKKKSYNWLAIIGCLLFFYIGVSTYGVSMIRANTVTPISNNPSNSLELLKYIRAEQFGVSKTPLLKGYYFNAPLHKNLPLKHGNPKLWYDKELKKYVEIDNGKFGVENYAKEFATFFPRMHSYKSKDVTGYKIWTTVKGKPISYDVMGKETTIIKPTFTENLSFFYNYQVDWLYARYLFWNFIGKQNDNKGVGTILNGNWISGFDFIDKHRVGAYSLMPNYYKNDLSRDVYYGIPFLIGLIGLWFLRKVPVHFFTSLLLFLTFGLGIIIYVNPVPTSILIRERDYIFIGSFIPFCIWIGLAVLQLYKWFSFVANKRGLLIVLSVLLMLIVPIQLLAKGWDDHNRSDDTFSRSLAKAYLDSCPKNSILITNGDNMTFPLWYLQEVEGYRTDVRVINFDQLALDWYIDKLRLTMNTSKKLSITLPKELYIKGTQEQLPLQKEVNQPVDLGVLFKFLSEEKTKKEWNGKRIHYIPSDVFSIKVDTSMFTRSDTSKALKLKYLDNLVWRFSKDFYAVNDLTLLNIIQENINDRPIAFAVNGNTNHYIGLQPYTIQQGMVEVLTPVKRVNPKLNPKIVDTNMMLPFFKEGLSFKGFKEKDKFIDYENRVYTQQIVRRNYYFLAQALLEEDNSKEAVDILNTSMFMFPNVTVPFKQYAFAMGKLYFKAGNPKKGNEVCLKAMNNLKEELLWLISFNPPNPIINVRYANRVKGMYIQMIEQYSSFNEEKGNDLKMNFKNIDKSFQNWQAKNWPY</sequence>
<feature type="transmembrane region" description="Helical" evidence="1">
    <location>
        <begin position="51"/>
        <end position="67"/>
    </location>
</feature>
<keyword evidence="3" id="KW-1185">Reference proteome</keyword>
<dbReference type="PANTHER" id="PTHR16214">
    <property type="entry name" value="TRANSMEMBRANE PROTEIN 260"/>
    <property type="match status" value="1"/>
</dbReference>
<evidence type="ECO:0000256" key="1">
    <source>
        <dbReference type="SAM" id="Phobius"/>
    </source>
</evidence>
<feature type="transmembrane region" description="Helical" evidence="1">
    <location>
        <begin position="558"/>
        <end position="579"/>
    </location>
</feature>
<keyword evidence="1" id="KW-1133">Transmembrane helix</keyword>
<gene>
    <name evidence="2" type="ORF">T190115A13A_40235</name>
</gene>
<keyword evidence="1" id="KW-0812">Transmembrane</keyword>
<feature type="transmembrane region" description="Helical" evidence="1">
    <location>
        <begin position="169"/>
        <end position="198"/>
    </location>
</feature>
<feature type="transmembrane region" description="Helical" evidence="1">
    <location>
        <begin position="591"/>
        <end position="609"/>
    </location>
</feature>
<accession>A0ABM9PPM4</accession>
<reference evidence="2 3" key="1">
    <citation type="submission" date="2024-05" db="EMBL/GenBank/DDBJ databases">
        <authorList>
            <person name="Duchaud E."/>
        </authorList>
    </citation>
    <scope>NUCLEOTIDE SEQUENCE [LARGE SCALE GENOMIC DNA]</scope>
    <source>
        <strain evidence="2">Ena-SAMPLE-TAB-13-05-2024-13:56:06:370-140305</strain>
    </source>
</reference>
<feature type="transmembrane region" description="Helical" evidence="1">
    <location>
        <begin position="281"/>
        <end position="303"/>
    </location>
</feature>
<keyword evidence="1" id="KW-0472">Membrane</keyword>
<feature type="transmembrane region" description="Helical" evidence="1">
    <location>
        <begin position="139"/>
        <end position="157"/>
    </location>
</feature>
<dbReference type="InterPro" id="IPR021280">
    <property type="entry name" value="TMEM260-like"/>
</dbReference>
<comment type="caution">
    <text evidence="2">The sequence shown here is derived from an EMBL/GenBank/DDBJ whole genome shotgun (WGS) entry which is preliminary data.</text>
</comment>
<dbReference type="PANTHER" id="PTHR16214:SF3">
    <property type="entry name" value="TRANSMEMBRANE PROTEIN 260"/>
    <property type="match status" value="1"/>
</dbReference>
<dbReference type="InterPro" id="IPR052724">
    <property type="entry name" value="GT117_domain-containing"/>
</dbReference>
<feature type="transmembrane region" description="Helical" evidence="1">
    <location>
        <begin position="111"/>
        <end position="132"/>
    </location>
</feature>
<name>A0ABM9PPM4_9FLAO</name>
<dbReference type="EMBL" id="CAXJRC010000041">
    <property type="protein sequence ID" value="CAL2107713.1"/>
    <property type="molecule type" value="Genomic_DNA"/>
</dbReference>
<dbReference type="Pfam" id="PF11028">
    <property type="entry name" value="TMEM260-like"/>
    <property type="match status" value="1"/>
</dbReference>
<proteinExistence type="predicted"/>